<accession>A0ABQ0CD09</accession>
<keyword evidence="2" id="KW-0067">ATP-binding</keyword>
<dbReference type="PRINTS" id="PR01590">
    <property type="entry name" value="HTHFIS"/>
</dbReference>
<comment type="caution">
    <text evidence="8">The sequence shown here is derived from an EMBL/GenBank/DDBJ whole genome shotgun (WGS) entry which is preliminary data.</text>
</comment>
<sequence length="390" mass="43442">MYGIIGKSSCMLKLFKMIERVASANSTILIQGESGTGKELIARAVHNLSPRKDQPLVPVNCGAIPEDLLESELFGHVRGAFTGAANTRVGRFELANGGTLFLDEIGDMSPKLQVKMLRVLQEKIVEPVGAVKPVRVDVRVIAATHKDLEKEVAEKRFREDLFYRLNVVPIHVPALRERHGDIPLLVNHFLERSIKLHERPRVNVEREIMEIFQHYPWPGNVRELENLIERLTILSDGSVQYDDLPPKIRSSVPAGAEARGREADKEFPFQERPILTPAPLPETDADADRDGESDGDGETDGGLEAVSRMIAASTQDLSQKILQGLDFNGAVASFENQLILSALDSTGWNKNKAARLLNLNRTTLVEKIKKKGLERLEKADHAEMAERMEE</sequence>
<proteinExistence type="predicted"/>
<dbReference type="PANTHER" id="PTHR32071:SF57">
    <property type="entry name" value="C4-DICARBOXYLATE TRANSPORT TRANSCRIPTIONAL REGULATORY PROTEIN DCTD"/>
    <property type="match status" value="1"/>
</dbReference>
<dbReference type="RefSeq" id="WP_420906493.1">
    <property type="nucleotide sequence ID" value="NZ_BAAFGK010000005.1"/>
</dbReference>
<dbReference type="Gene3D" id="1.10.10.60">
    <property type="entry name" value="Homeodomain-like"/>
    <property type="match status" value="1"/>
</dbReference>
<evidence type="ECO:0000259" key="7">
    <source>
        <dbReference type="PROSITE" id="PS50045"/>
    </source>
</evidence>
<feature type="region of interest" description="Disordered" evidence="6">
    <location>
        <begin position="244"/>
        <end position="302"/>
    </location>
</feature>
<reference evidence="8 9" key="1">
    <citation type="submission" date="2024-09" db="EMBL/GenBank/DDBJ databases">
        <title>Draft genome sequence of Candidatus Magnetaquicoccaceae bacterium FCR-1.</title>
        <authorList>
            <person name="Shimoshige H."/>
            <person name="Shimamura S."/>
            <person name="Taoka A."/>
            <person name="Kobayashi H."/>
            <person name="Maekawa T."/>
        </authorList>
    </citation>
    <scope>NUCLEOTIDE SEQUENCE [LARGE SCALE GENOMIC DNA]</scope>
    <source>
        <strain evidence="8 9">FCR-1</strain>
    </source>
</reference>
<dbReference type="Gene3D" id="1.10.8.60">
    <property type="match status" value="1"/>
</dbReference>
<dbReference type="InterPro" id="IPR003593">
    <property type="entry name" value="AAA+_ATPase"/>
</dbReference>
<dbReference type="EMBL" id="BAAFGK010000005">
    <property type="protein sequence ID" value="GAB0058769.1"/>
    <property type="molecule type" value="Genomic_DNA"/>
</dbReference>
<evidence type="ECO:0000256" key="1">
    <source>
        <dbReference type="ARBA" id="ARBA00022741"/>
    </source>
</evidence>
<dbReference type="InterPro" id="IPR025944">
    <property type="entry name" value="Sigma_54_int_dom_CS"/>
</dbReference>
<dbReference type="PROSITE" id="PS00676">
    <property type="entry name" value="SIGMA54_INTERACT_2"/>
    <property type="match status" value="1"/>
</dbReference>
<evidence type="ECO:0000256" key="5">
    <source>
        <dbReference type="ARBA" id="ARBA00023163"/>
    </source>
</evidence>
<dbReference type="Pfam" id="PF25601">
    <property type="entry name" value="AAA_lid_14"/>
    <property type="match status" value="1"/>
</dbReference>
<organism evidence="8 9">
    <name type="scientific">Candidatus Magnetaquiglobus chichijimensis</name>
    <dbReference type="NCBI Taxonomy" id="3141448"/>
    <lineage>
        <taxon>Bacteria</taxon>
        <taxon>Pseudomonadati</taxon>
        <taxon>Pseudomonadota</taxon>
        <taxon>Magnetococcia</taxon>
        <taxon>Magnetococcales</taxon>
        <taxon>Candidatus Magnetaquicoccaceae</taxon>
        <taxon>Candidatus Magnetaquiglobus</taxon>
    </lineage>
</organism>
<feature type="compositionally biased region" description="Basic and acidic residues" evidence="6">
    <location>
        <begin position="258"/>
        <end position="269"/>
    </location>
</feature>
<dbReference type="Pfam" id="PF02954">
    <property type="entry name" value="HTH_8"/>
    <property type="match status" value="1"/>
</dbReference>
<dbReference type="InterPro" id="IPR002197">
    <property type="entry name" value="HTH_Fis"/>
</dbReference>
<keyword evidence="9" id="KW-1185">Reference proteome</keyword>
<dbReference type="CDD" id="cd00009">
    <property type="entry name" value="AAA"/>
    <property type="match status" value="1"/>
</dbReference>
<dbReference type="SMART" id="SM00382">
    <property type="entry name" value="AAA"/>
    <property type="match status" value="1"/>
</dbReference>
<dbReference type="InterPro" id="IPR002078">
    <property type="entry name" value="Sigma_54_int"/>
</dbReference>
<keyword evidence="3" id="KW-0805">Transcription regulation</keyword>
<dbReference type="PROSITE" id="PS50045">
    <property type="entry name" value="SIGMA54_INTERACT_4"/>
    <property type="match status" value="1"/>
</dbReference>
<dbReference type="SUPFAM" id="SSF46689">
    <property type="entry name" value="Homeodomain-like"/>
    <property type="match status" value="1"/>
</dbReference>
<dbReference type="InterPro" id="IPR025943">
    <property type="entry name" value="Sigma_54_int_dom_ATP-bd_2"/>
</dbReference>
<evidence type="ECO:0000256" key="4">
    <source>
        <dbReference type="ARBA" id="ARBA00023125"/>
    </source>
</evidence>
<feature type="domain" description="Sigma-54 factor interaction" evidence="7">
    <location>
        <begin position="4"/>
        <end position="233"/>
    </location>
</feature>
<dbReference type="SUPFAM" id="SSF52540">
    <property type="entry name" value="P-loop containing nucleoside triphosphate hydrolases"/>
    <property type="match status" value="1"/>
</dbReference>
<dbReference type="Pfam" id="PF00158">
    <property type="entry name" value="Sigma54_activat"/>
    <property type="match status" value="1"/>
</dbReference>
<dbReference type="PANTHER" id="PTHR32071">
    <property type="entry name" value="TRANSCRIPTIONAL REGULATORY PROTEIN"/>
    <property type="match status" value="1"/>
</dbReference>
<keyword evidence="4" id="KW-0238">DNA-binding</keyword>
<evidence type="ECO:0000313" key="8">
    <source>
        <dbReference type="EMBL" id="GAB0058769.1"/>
    </source>
</evidence>
<dbReference type="InterPro" id="IPR025662">
    <property type="entry name" value="Sigma_54_int_dom_ATP-bd_1"/>
</dbReference>
<evidence type="ECO:0000256" key="3">
    <source>
        <dbReference type="ARBA" id="ARBA00023015"/>
    </source>
</evidence>
<protein>
    <submittedName>
        <fullName evidence="8">Anaerobic nitric oxide reductase transcription regulator NorR</fullName>
    </submittedName>
</protein>
<dbReference type="Gene3D" id="3.40.50.300">
    <property type="entry name" value="P-loop containing nucleotide triphosphate hydrolases"/>
    <property type="match status" value="1"/>
</dbReference>
<dbReference type="InterPro" id="IPR058031">
    <property type="entry name" value="AAA_lid_NorR"/>
</dbReference>
<keyword evidence="5" id="KW-0804">Transcription</keyword>
<dbReference type="InterPro" id="IPR009057">
    <property type="entry name" value="Homeodomain-like_sf"/>
</dbReference>
<gene>
    <name evidence="8" type="primary">norR_1</name>
    <name evidence="8" type="ORF">SIID45300_03126</name>
</gene>
<dbReference type="Proteomes" id="UP001628193">
    <property type="component" value="Unassembled WGS sequence"/>
</dbReference>
<name>A0ABQ0CD09_9PROT</name>
<dbReference type="PROSITE" id="PS00688">
    <property type="entry name" value="SIGMA54_INTERACT_3"/>
    <property type="match status" value="1"/>
</dbReference>
<dbReference type="InterPro" id="IPR027417">
    <property type="entry name" value="P-loop_NTPase"/>
</dbReference>
<evidence type="ECO:0000256" key="2">
    <source>
        <dbReference type="ARBA" id="ARBA00022840"/>
    </source>
</evidence>
<dbReference type="PROSITE" id="PS00675">
    <property type="entry name" value="SIGMA54_INTERACT_1"/>
    <property type="match status" value="1"/>
</dbReference>
<evidence type="ECO:0000256" key="6">
    <source>
        <dbReference type="SAM" id="MobiDB-lite"/>
    </source>
</evidence>
<keyword evidence="1" id="KW-0547">Nucleotide-binding</keyword>
<evidence type="ECO:0000313" key="9">
    <source>
        <dbReference type="Proteomes" id="UP001628193"/>
    </source>
</evidence>